<comment type="subunit">
    <text evidence="8">Component of the Mediator complex.</text>
</comment>
<feature type="region of interest" description="Disordered" evidence="9">
    <location>
        <begin position="72"/>
        <end position="96"/>
    </location>
</feature>
<keyword evidence="11" id="KW-1185">Reference proteome</keyword>
<gene>
    <name evidence="8" type="primary">MED17</name>
    <name evidence="10" type="ORF">M407DRAFT_18299</name>
</gene>
<protein>
    <recommendedName>
        <fullName evidence="3 8">Mediator of RNA polymerase II transcription subunit 17</fullName>
    </recommendedName>
    <alternativeName>
        <fullName evidence="7 8">Mediator complex subunit 17</fullName>
    </alternativeName>
</protein>
<accession>A0A0C3QU42</accession>
<dbReference type="Proteomes" id="UP000054248">
    <property type="component" value="Unassembled WGS sequence"/>
</dbReference>
<evidence type="ECO:0000256" key="7">
    <source>
        <dbReference type="ARBA" id="ARBA00032014"/>
    </source>
</evidence>
<comment type="subcellular location">
    <subcellularLocation>
        <location evidence="1 8">Nucleus</location>
    </subcellularLocation>
</comment>
<reference evidence="11" key="2">
    <citation type="submission" date="2015-01" db="EMBL/GenBank/DDBJ databases">
        <title>Evolutionary Origins and Diversification of the Mycorrhizal Mutualists.</title>
        <authorList>
            <consortium name="DOE Joint Genome Institute"/>
            <consortium name="Mycorrhizal Genomics Consortium"/>
            <person name="Kohler A."/>
            <person name="Kuo A."/>
            <person name="Nagy L.G."/>
            <person name="Floudas D."/>
            <person name="Copeland A."/>
            <person name="Barry K.W."/>
            <person name="Cichocki N."/>
            <person name="Veneault-Fourrey C."/>
            <person name="LaButti K."/>
            <person name="Lindquist E.A."/>
            <person name="Lipzen A."/>
            <person name="Lundell T."/>
            <person name="Morin E."/>
            <person name="Murat C."/>
            <person name="Riley R."/>
            <person name="Ohm R."/>
            <person name="Sun H."/>
            <person name="Tunlid A."/>
            <person name="Henrissat B."/>
            <person name="Grigoriev I.V."/>
            <person name="Hibbett D.S."/>
            <person name="Martin F."/>
        </authorList>
    </citation>
    <scope>NUCLEOTIDE SEQUENCE [LARGE SCALE GENOMIC DNA]</scope>
    <source>
        <strain evidence="11">MUT 4182</strain>
    </source>
</reference>
<proteinExistence type="inferred from homology"/>
<comment type="similarity">
    <text evidence="2 8">Belongs to the Mediator complex subunit 17 family.</text>
</comment>
<comment type="function">
    <text evidence="8">Component of the Mediator complex, a coactivator involved in the regulated transcription of nearly all RNA polymerase II-dependent genes. Mediator functions as a bridge to convey information from gene-specific regulatory proteins to the basal RNA polymerase II transcription machinery. Mediator is recruited to promoters by direct interactions with regulatory proteins and serves as a scaffold for the assembly of a functional preinitiation complex with RNA polymerase II and the general transcription factors.</text>
</comment>
<dbReference type="OrthoDB" id="10251234at2759"/>
<name>A0A0C3QU42_9AGAM</name>
<sequence length="706" mass="77426">MNKTPDPTVPVLLEPIYNDDDNQPIRRVRDILNDSTHVYEPPHNAATKLRRNLAKIESDRGGLSNVSIQDILNKPQEEEEASPVKPDSDDDESTTDEPFTAEKHIEMKTEIHAKLQIADGELSLASNLLEMLLTPPDPKWIPTKDTLVPGSLAASQVVQHSPALAVALPAVRAVNSQIIVGTKDGTFRHVSDIFQAAAERTSKAVEKGEKYWETAVRLRRGNWPLVAAPTRRGGDPRFQRPATTSDNYAKDFRIAYGLEHAPIKFRKTATASVADETREGTTSHLRINGSSKRLRVGLQTTVPDGTKCTGWADLPNAILASSLTGYSEELLVAQAASLESELYDEIVREAADLPTSSAKITEKRTTVDAAVDSVLIFEIVDDAEEVPISANEQEHLVRRNAAIANLVRHTLVILLIRSHRGAVRARAQRSRTTLPNQGFPQQTLPTSLKQEPILGPIISLLQYDSFVTRLKSILGNIQKSFKAASIACDVDFNPVGDDIGEALSRSALFSGLDASDSTSGLSSLSEVRPTLETSLSALMHDRENFLKVNGEATIRVGHQHIIRLTFTSPAVLTLHLPQATLDMYEEGQLERFLVAEVTRCLMERLREVGVATENERDKTSLDHTNRTQWIVDGLEGTLVGDKADSRLQVKVMFNKSFAFTAIGIKSTAVAPGGPLTQREIFCYPPDGDESNPAALPALEAWLIDLL</sequence>
<keyword evidence="5 8" id="KW-0804">Transcription</keyword>
<dbReference type="GO" id="GO:0003712">
    <property type="term" value="F:transcription coregulator activity"/>
    <property type="evidence" value="ECO:0007669"/>
    <property type="project" value="InterPro"/>
</dbReference>
<organism evidence="10 11">
    <name type="scientific">Tulasnella calospora MUT 4182</name>
    <dbReference type="NCBI Taxonomy" id="1051891"/>
    <lineage>
        <taxon>Eukaryota</taxon>
        <taxon>Fungi</taxon>
        <taxon>Dikarya</taxon>
        <taxon>Basidiomycota</taxon>
        <taxon>Agaricomycotina</taxon>
        <taxon>Agaricomycetes</taxon>
        <taxon>Cantharellales</taxon>
        <taxon>Tulasnellaceae</taxon>
        <taxon>Tulasnella</taxon>
    </lineage>
</organism>
<dbReference type="GO" id="GO:0016592">
    <property type="term" value="C:mediator complex"/>
    <property type="evidence" value="ECO:0007669"/>
    <property type="project" value="InterPro"/>
</dbReference>
<keyword evidence="6 8" id="KW-0539">Nucleus</keyword>
<dbReference type="GO" id="GO:0006357">
    <property type="term" value="P:regulation of transcription by RNA polymerase II"/>
    <property type="evidence" value="ECO:0007669"/>
    <property type="project" value="InterPro"/>
</dbReference>
<evidence type="ECO:0000256" key="3">
    <source>
        <dbReference type="ARBA" id="ARBA00019610"/>
    </source>
</evidence>
<dbReference type="PANTHER" id="PTHR13114">
    <property type="entry name" value="MEDIATOR OF RNA POLYMERASE II TRANSCRIPTION SUBUNIT 17"/>
    <property type="match status" value="1"/>
</dbReference>
<feature type="region of interest" description="Disordered" evidence="9">
    <location>
        <begin position="1"/>
        <end position="23"/>
    </location>
</feature>
<evidence type="ECO:0000313" key="10">
    <source>
        <dbReference type="EMBL" id="KIO32836.1"/>
    </source>
</evidence>
<dbReference type="EMBL" id="KN822952">
    <property type="protein sequence ID" value="KIO32836.1"/>
    <property type="molecule type" value="Genomic_DNA"/>
</dbReference>
<dbReference type="PANTHER" id="PTHR13114:SF7">
    <property type="entry name" value="MEDIATOR OF RNA POLYMERASE II TRANSCRIPTION SUBUNIT 17"/>
    <property type="match status" value="1"/>
</dbReference>
<dbReference type="GO" id="GO:0070847">
    <property type="term" value="C:core mediator complex"/>
    <property type="evidence" value="ECO:0007669"/>
    <property type="project" value="TreeGrafter"/>
</dbReference>
<keyword evidence="4 8" id="KW-0805">Transcription regulation</keyword>
<dbReference type="AlphaFoldDB" id="A0A0C3QU42"/>
<dbReference type="InterPro" id="IPR019313">
    <property type="entry name" value="Mediator_Med17"/>
</dbReference>
<evidence type="ECO:0000256" key="2">
    <source>
        <dbReference type="ARBA" id="ARBA00005635"/>
    </source>
</evidence>
<evidence type="ECO:0000256" key="8">
    <source>
        <dbReference type="RuleBase" id="RU364140"/>
    </source>
</evidence>
<reference evidence="10 11" key="1">
    <citation type="submission" date="2014-04" db="EMBL/GenBank/DDBJ databases">
        <authorList>
            <consortium name="DOE Joint Genome Institute"/>
            <person name="Kuo A."/>
            <person name="Girlanda M."/>
            <person name="Perotto S."/>
            <person name="Kohler A."/>
            <person name="Nagy L.G."/>
            <person name="Floudas D."/>
            <person name="Copeland A."/>
            <person name="Barry K.W."/>
            <person name="Cichocki N."/>
            <person name="Veneault-Fourrey C."/>
            <person name="LaButti K."/>
            <person name="Lindquist E.A."/>
            <person name="Lipzen A."/>
            <person name="Lundell T."/>
            <person name="Morin E."/>
            <person name="Murat C."/>
            <person name="Sun H."/>
            <person name="Tunlid A."/>
            <person name="Henrissat B."/>
            <person name="Grigoriev I.V."/>
            <person name="Hibbett D.S."/>
            <person name="Martin F."/>
            <person name="Nordberg H.P."/>
            <person name="Cantor M.N."/>
            <person name="Hua S.X."/>
        </authorList>
    </citation>
    <scope>NUCLEOTIDE SEQUENCE [LARGE SCALE GENOMIC DNA]</scope>
    <source>
        <strain evidence="10 11">MUT 4182</strain>
    </source>
</reference>
<dbReference type="Pfam" id="PF10156">
    <property type="entry name" value="Med17"/>
    <property type="match status" value="1"/>
</dbReference>
<evidence type="ECO:0000313" key="11">
    <source>
        <dbReference type="Proteomes" id="UP000054248"/>
    </source>
</evidence>
<evidence type="ECO:0000256" key="4">
    <source>
        <dbReference type="ARBA" id="ARBA00023015"/>
    </source>
</evidence>
<keyword evidence="8" id="KW-0010">Activator</keyword>
<evidence type="ECO:0000256" key="5">
    <source>
        <dbReference type="ARBA" id="ARBA00023163"/>
    </source>
</evidence>
<evidence type="ECO:0000256" key="6">
    <source>
        <dbReference type="ARBA" id="ARBA00023242"/>
    </source>
</evidence>
<evidence type="ECO:0000256" key="9">
    <source>
        <dbReference type="SAM" id="MobiDB-lite"/>
    </source>
</evidence>
<evidence type="ECO:0000256" key="1">
    <source>
        <dbReference type="ARBA" id="ARBA00004123"/>
    </source>
</evidence>
<dbReference type="STRING" id="1051891.A0A0C3QU42"/>
<dbReference type="HOGENOM" id="CLU_011785_0_0_1"/>